<feature type="coiled-coil region" evidence="1">
    <location>
        <begin position="431"/>
        <end position="528"/>
    </location>
</feature>
<keyword evidence="1" id="KW-0175">Coiled coil</keyword>
<organism evidence="3 4">
    <name type="scientific">Cichlidogyrus casuarinus</name>
    <dbReference type="NCBI Taxonomy" id="1844966"/>
    <lineage>
        <taxon>Eukaryota</taxon>
        <taxon>Metazoa</taxon>
        <taxon>Spiralia</taxon>
        <taxon>Lophotrochozoa</taxon>
        <taxon>Platyhelminthes</taxon>
        <taxon>Monogenea</taxon>
        <taxon>Monopisthocotylea</taxon>
        <taxon>Dactylogyridea</taxon>
        <taxon>Ancyrocephalidae</taxon>
        <taxon>Cichlidogyrus</taxon>
    </lineage>
</organism>
<accession>A0ABD2QC33</accession>
<protein>
    <submittedName>
        <fullName evidence="3">Uncharacterized protein</fullName>
    </submittedName>
</protein>
<evidence type="ECO:0000313" key="3">
    <source>
        <dbReference type="EMBL" id="KAL3316777.1"/>
    </source>
</evidence>
<reference evidence="3 4" key="1">
    <citation type="submission" date="2024-11" db="EMBL/GenBank/DDBJ databases">
        <title>Adaptive evolution of stress response genes in parasites aligns with host niche diversity.</title>
        <authorList>
            <person name="Hahn C."/>
            <person name="Resl P."/>
        </authorList>
    </citation>
    <scope>NUCLEOTIDE SEQUENCE [LARGE SCALE GENOMIC DNA]</scope>
    <source>
        <strain evidence="3">EGGRZ-B1_66</strain>
        <tissue evidence="3">Body</tissue>
    </source>
</reference>
<keyword evidence="4" id="KW-1185">Reference proteome</keyword>
<dbReference type="EMBL" id="JBJKFK010000483">
    <property type="protein sequence ID" value="KAL3316777.1"/>
    <property type="molecule type" value="Genomic_DNA"/>
</dbReference>
<evidence type="ECO:0000256" key="1">
    <source>
        <dbReference type="SAM" id="Coils"/>
    </source>
</evidence>
<feature type="coiled-coil region" evidence="1">
    <location>
        <begin position="202"/>
        <end position="236"/>
    </location>
</feature>
<feature type="compositionally biased region" description="Polar residues" evidence="2">
    <location>
        <begin position="156"/>
        <end position="168"/>
    </location>
</feature>
<feature type="coiled-coil region" evidence="1">
    <location>
        <begin position="313"/>
        <end position="389"/>
    </location>
</feature>
<sequence length="544" mass="62496">MSVSFVVRLSLRVKEKIAHEELSVELQQLKDRLCKHSLENANREDHQRDISESYESRMERLELQLKVTLEKSLLQQREHAKALESQVSAYRRQCLELKNTLNARTRALETMRDRLHQEVMGSNPCQAKSPLSCATHNGTLPLDSVTSSSGLGSSLPHQINTGSPPNQAIDSFHELDAIDSSCGMDKSSNCSSSAAAAGPLLILHLKDRVNELERENARLEIDLETMRINVERYRLMLEAKGVKVPESGLLQLGSISTDDMLMNLTAGSLNGSEENSQEMLLQDRYNKVVSHNAKLEVELTMMKSREQSSSRQQDKAHVRIQELEKQIASMSEMCESQRSSIESYREECGRMQDINNQLTRDNESTNEQLREARANLKRQKSHVQTLQLENERLRVPAVTTDGLFYTNCYLPVVVLAEETMLQRQTKIENELRASRMTCERANQEIEELQGILRDTRRRYKESEAARHAQFEEFTQMESSMIRLGDYVSTIKSEYERLTQENRRLTQENRELVMQLQSLLTQNQELVTETWNRAELQHSEKSLLQ</sequence>
<feature type="region of interest" description="Disordered" evidence="2">
    <location>
        <begin position="144"/>
        <end position="168"/>
    </location>
</feature>
<proteinExistence type="predicted"/>
<feature type="coiled-coil region" evidence="1">
    <location>
        <begin position="12"/>
        <end position="100"/>
    </location>
</feature>
<name>A0ABD2QC33_9PLAT</name>
<evidence type="ECO:0000313" key="4">
    <source>
        <dbReference type="Proteomes" id="UP001626550"/>
    </source>
</evidence>
<gene>
    <name evidence="3" type="ORF">Ciccas_004570</name>
</gene>
<dbReference type="Proteomes" id="UP001626550">
    <property type="component" value="Unassembled WGS sequence"/>
</dbReference>
<dbReference type="AlphaFoldDB" id="A0ABD2QC33"/>
<comment type="caution">
    <text evidence="3">The sequence shown here is derived from an EMBL/GenBank/DDBJ whole genome shotgun (WGS) entry which is preliminary data.</text>
</comment>
<evidence type="ECO:0000256" key="2">
    <source>
        <dbReference type="SAM" id="MobiDB-lite"/>
    </source>
</evidence>